<evidence type="ECO:0000256" key="3">
    <source>
        <dbReference type="ARBA" id="ARBA00022692"/>
    </source>
</evidence>
<dbReference type="GO" id="GO:0005886">
    <property type="term" value="C:plasma membrane"/>
    <property type="evidence" value="ECO:0007669"/>
    <property type="project" value="UniProtKB-SubCell"/>
</dbReference>
<dbReference type="GO" id="GO:0055085">
    <property type="term" value="P:transmembrane transport"/>
    <property type="evidence" value="ECO:0007669"/>
    <property type="project" value="TreeGrafter"/>
</dbReference>
<comment type="similarity">
    <text evidence="2">Belongs to the autoinducer-2 exporter (AI-2E) (TC 2.A.86) family.</text>
</comment>
<comment type="caution">
    <text evidence="7">The sequence shown here is derived from an EMBL/GenBank/DDBJ whole genome shotgun (WGS) entry which is preliminary data.</text>
</comment>
<evidence type="ECO:0008006" key="9">
    <source>
        <dbReference type="Google" id="ProtNLM"/>
    </source>
</evidence>
<name>A0A2H0R9V2_UNCKA</name>
<proteinExistence type="inferred from homology"/>
<evidence type="ECO:0000256" key="1">
    <source>
        <dbReference type="ARBA" id="ARBA00004141"/>
    </source>
</evidence>
<evidence type="ECO:0000256" key="5">
    <source>
        <dbReference type="ARBA" id="ARBA00023136"/>
    </source>
</evidence>
<dbReference type="Pfam" id="PF01594">
    <property type="entry name" value="AI-2E_transport"/>
    <property type="match status" value="1"/>
</dbReference>
<evidence type="ECO:0000256" key="4">
    <source>
        <dbReference type="ARBA" id="ARBA00022989"/>
    </source>
</evidence>
<protein>
    <recommendedName>
        <fullName evidence="9">AI-2E family transporter</fullName>
    </recommendedName>
</protein>
<gene>
    <name evidence="7" type="ORF">COV24_04345</name>
</gene>
<evidence type="ECO:0000313" key="8">
    <source>
        <dbReference type="Proteomes" id="UP000230214"/>
    </source>
</evidence>
<dbReference type="InterPro" id="IPR002549">
    <property type="entry name" value="AI-2E-like"/>
</dbReference>
<dbReference type="Proteomes" id="UP000230214">
    <property type="component" value="Unassembled WGS sequence"/>
</dbReference>
<sequence length="329" mass="35521">MKNHQIVIDTKAILTLLAVLASVWVASQTKTIIIALFIALIIAFGLNPAVEFLLKKGLPRNVSVILIYFAFLIVVFGIGALAVTPMVNQSIALANNFPKYLENLSKIPELAPYTQNLNTKITEQLSNIGTKALQTTVGAFSGVLLSLTILVFTAYLLIDFVNIKKYFIKLIPKSGRKDAEDITEEVEIKLGHWLRGQITLMLIIGIMSYIGLLILGVNYAPSLALIAGLLEMVPIVGPIISVIPALIVGFGQSPIQGIGVIGLYIIVQQLENNFIVPKVMQKAVGFNPLITMLAILIGGSVLGVVGALIAVPVTLVSTIILKVVYKHLY</sequence>
<feature type="transmembrane region" description="Helical" evidence="6">
    <location>
        <begin position="137"/>
        <end position="158"/>
    </location>
</feature>
<reference evidence="7 8" key="1">
    <citation type="submission" date="2017-09" db="EMBL/GenBank/DDBJ databases">
        <title>Depth-based differentiation of microbial function through sediment-hosted aquifers and enrichment of novel symbionts in the deep terrestrial subsurface.</title>
        <authorList>
            <person name="Probst A.J."/>
            <person name="Ladd B."/>
            <person name="Jarett J.K."/>
            <person name="Geller-Mcgrath D.E."/>
            <person name="Sieber C.M."/>
            <person name="Emerson J.B."/>
            <person name="Anantharaman K."/>
            <person name="Thomas B.C."/>
            <person name="Malmstrom R."/>
            <person name="Stieglmeier M."/>
            <person name="Klingl A."/>
            <person name="Woyke T."/>
            <person name="Ryan C.M."/>
            <person name="Banfield J.F."/>
        </authorList>
    </citation>
    <scope>NUCLEOTIDE SEQUENCE [LARGE SCALE GENOMIC DNA]</scope>
    <source>
        <strain evidence="7">CG10_big_fil_rev_8_21_14_0_10_32_10</strain>
    </source>
</reference>
<comment type="subcellular location">
    <subcellularLocation>
        <location evidence="1">Membrane</location>
        <topology evidence="1">Multi-pass membrane protein</topology>
    </subcellularLocation>
</comment>
<feature type="transmembrane region" description="Helical" evidence="6">
    <location>
        <begin position="66"/>
        <end position="87"/>
    </location>
</feature>
<feature type="transmembrane region" description="Helical" evidence="6">
    <location>
        <begin position="198"/>
        <end position="219"/>
    </location>
</feature>
<organism evidence="7 8">
    <name type="scientific">candidate division WWE3 bacterium CG10_big_fil_rev_8_21_14_0_10_32_10</name>
    <dbReference type="NCBI Taxonomy" id="1975090"/>
    <lineage>
        <taxon>Bacteria</taxon>
        <taxon>Katanobacteria</taxon>
    </lineage>
</organism>
<dbReference type="PANTHER" id="PTHR21716:SF62">
    <property type="entry name" value="TRANSPORT PROTEIN YDBI-RELATED"/>
    <property type="match status" value="1"/>
</dbReference>
<accession>A0A2H0R9V2</accession>
<evidence type="ECO:0000256" key="2">
    <source>
        <dbReference type="ARBA" id="ARBA00009773"/>
    </source>
</evidence>
<dbReference type="PANTHER" id="PTHR21716">
    <property type="entry name" value="TRANSMEMBRANE PROTEIN"/>
    <property type="match status" value="1"/>
</dbReference>
<keyword evidence="3 6" id="KW-0812">Transmembrane</keyword>
<evidence type="ECO:0000256" key="6">
    <source>
        <dbReference type="SAM" id="Phobius"/>
    </source>
</evidence>
<dbReference type="EMBL" id="PCXU01000037">
    <property type="protein sequence ID" value="PIR43116.1"/>
    <property type="molecule type" value="Genomic_DNA"/>
</dbReference>
<keyword evidence="4 6" id="KW-1133">Transmembrane helix</keyword>
<feature type="transmembrane region" description="Helical" evidence="6">
    <location>
        <begin position="32"/>
        <end position="54"/>
    </location>
</feature>
<feature type="transmembrane region" description="Helical" evidence="6">
    <location>
        <begin position="239"/>
        <end position="267"/>
    </location>
</feature>
<dbReference type="AlphaFoldDB" id="A0A2H0R9V2"/>
<keyword evidence="5 6" id="KW-0472">Membrane</keyword>
<feature type="transmembrane region" description="Helical" evidence="6">
    <location>
        <begin position="7"/>
        <end position="26"/>
    </location>
</feature>
<evidence type="ECO:0000313" key="7">
    <source>
        <dbReference type="EMBL" id="PIR43116.1"/>
    </source>
</evidence>